<organism evidence="2 3">
    <name type="scientific">Streptomyces racemochromogenes</name>
    <dbReference type="NCBI Taxonomy" id="67353"/>
    <lineage>
        <taxon>Bacteria</taxon>
        <taxon>Bacillati</taxon>
        <taxon>Actinomycetota</taxon>
        <taxon>Actinomycetes</taxon>
        <taxon>Kitasatosporales</taxon>
        <taxon>Streptomycetaceae</taxon>
        <taxon>Streptomyces</taxon>
    </lineage>
</organism>
<proteinExistence type="predicted"/>
<dbReference type="InterPro" id="IPR050625">
    <property type="entry name" value="ParA/MinD_ATPase"/>
</dbReference>
<evidence type="ECO:0008006" key="4">
    <source>
        <dbReference type="Google" id="ProtNLM"/>
    </source>
</evidence>
<feature type="compositionally biased region" description="Low complexity" evidence="1">
    <location>
        <begin position="62"/>
        <end position="92"/>
    </location>
</feature>
<feature type="region of interest" description="Disordered" evidence="1">
    <location>
        <begin position="1"/>
        <end position="149"/>
    </location>
</feature>
<keyword evidence="3" id="KW-1185">Reference proteome</keyword>
<dbReference type="Gene3D" id="3.40.50.300">
    <property type="entry name" value="P-loop containing nucleotide triphosphate hydrolases"/>
    <property type="match status" value="1"/>
</dbReference>
<dbReference type="InterPro" id="IPR027417">
    <property type="entry name" value="P-loop_NTPase"/>
</dbReference>
<protein>
    <recommendedName>
        <fullName evidence="4">Type VII secretion protein</fullName>
    </recommendedName>
</protein>
<reference evidence="2 3" key="1">
    <citation type="submission" date="2024-03" db="EMBL/GenBank/DDBJ databases">
        <title>Whole genome sequencing of Streptomyces racemochromogenes, to identify antimicrobial biosynthetic gene clusters.</title>
        <authorList>
            <person name="Suryawanshi P."/>
            <person name="Krishnaraj P.U."/>
            <person name="Arun Y.P."/>
            <person name="Suryawanshi M.P."/>
            <person name="Rakshit O."/>
        </authorList>
    </citation>
    <scope>NUCLEOTIDE SEQUENCE [LARGE SCALE GENOMIC DNA]</scope>
    <source>
        <strain evidence="2 3">AUDT626</strain>
    </source>
</reference>
<name>A0ABW7PDX5_9ACTN</name>
<accession>A0ABW7PDX5</accession>
<dbReference type="EMBL" id="JBBDHD010000035">
    <property type="protein sequence ID" value="MFH7596582.1"/>
    <property type="molecule type" value="Genomic_DNA"/>
</dbReference>
<dbReference type="Proteomes" id="UP001610631">
    <property type="component" value="Unassembled WGS sequence"/>
</dbReference>
<dbReference type="PANTHER" id="PTHR43384:SF14">
    <property type="entry name" value="ESX-1 SECRETION-ASSOCIATED PROTEIN ESPI"/>
    <property type="match status" value="1"/>
</dbReference>
<gene>
    <name evidence="2" type="ORF">WDV06_15985</name>
</gene>
<comment type="caution">
    <text evidence="2">The sequence shown here is derived from an EMBL/GenBank/DDBJ whole genome shotgun (WGS) entry which is preliminary data.</text>
</comment>
<dbReference type="SUPFAM" id="SSF52540">
    <property type="entry name" value="P-loop containing nucleoside triphosphate hydrolases"/>
    <property type="match status" value="1"/>
</dbReference>
<feature type="compositionally biased region" description="Low complexity" evidence="1">
    <location>
        <begin position="20"/>
        <end position="47"/>
    </location>
</feature>
<dbReference type="PANTHER" id="PTHR43384">
    <property type="entry name" value="SEPTUM SITE-DETERMINING PROTEIN MIND HOMOLOG, CHLOROPLASTIC-RELATED"/>
    <property type="match status" value="1"/>
</dbReference>
<evidence type="ECO:0000313" key="3">
    <source>
        <dbReference type="Proteomes" id="UP001610631"/>
    </source>
</evidence>
<evidence type="ECO:0000256" key="1">
    <source>
        <dbReference type="SAM" id="MobiDB-lite"/>
    </source>
</evidence>
<dbReference type="RefSeq" id="WP_395510415.1">
    <property type="nucleotide sequence ID" value="NZ_JBBDHD010000035.1"/>
</dbReference>
<evidence type="ECO:0000313" key="2">
    <source>
        <dbReference type="EMBL" id="MFH7596582.1"/>
    </source>
</evidence>
<sequence length="436" mass="44635">MSDTNRQDDWQAGVLGELTGTPSAATPAPQAGGAPGGAHAAPSAGPGQWQGRAASALPHQGPAPADWPADPAHAAGGQAYPAPGGHAPYAGPDQGQWPADAGQEPGRPYAQGRPGQPHPRPARAQAAPETVPVRGAEVPGGRPRHGDPLLRRTLRGLRGALGASAAKAVAAETGLAAQVQQPVTTGRHIVVTSIRGGSGKTTVTALLSRTYNHFRHDPVLTLEADAALGTLPVRLGVESLRWTCGDLAQIVRPSMQLTDITGYLVPLPDGGWLLPGSQGRIGAQVDVATYRTVMVALRRYFGVTVVDCETLPGEVARTALDTAHARVLTTPATAEGLVSTLAVLDWLASLPVPVLPRTVVVLTVQSPHPAIDLGKAAEKLAATGAGVVVLPYDRHLASGGAVRTELLGEGTREATVRLAAEVLQRAVALPAAGGAR</sequence>